<dbReference type="SUPFAM" id="SSF55068">
    <property type="entry name" value="Peptide methionine sulfoxide reductase"/>
    <property type="match status" value="1"/>
</dbReference>
<comment type="similarity">
    <text evidence="4">Belongs to the MsrA Met sulfoxide reductase family.</text>
</comment>
<evidence type="ECO:0000256" key="3">
    <source>
        <dbReference type="ARBA" id="ARBA00048782"/>
    </source>
</evidence>
<comment type="caution">
    <text evidence="6">The sequence shown here is derived from an EMBL/GenBank/DDBJ whole genome shotgun (WGS) entry which is preliminary data.</text>
</comment>
<feature type="domain" description="Peptide methionine sulphoxide reductase MsrA" evidence="5">
    <location>
        <begin position="57"/>
        <end position="212"/>
    </location>
</feature>
<comment type="catalytic activity">
    <reaction evidence="2 4">
        <text>L-methionyl-[protein] + [thioredoxin]-disulfide + H2O = L-methionyl-(S)-S-oxide-[protein] + [thioredoxin]-dithiol</text>
        <dbReference type="Rhea" id="RHEA:14217"/>
        <dbReference type="Rhea" id="RHEA-COMP:10698"/>
        <dbReference type="Rhea" id="RHEA-COMP:10700"/>
        <dbReference type="Rhea" id="RHEA-COMP:12313"/>
        <dbReference type="Rhea" id="RHEA-COMP:12315"/>
        <dbReference type="ChEBI" id="CHEBI:15377"/>
        <dbReference type="ChEBI" id="CHEBI:16044"/>
        <dbReference type="ChEBI" id="CHEBI:29950"/>
        <dbReference type="ChEBI" id="CHEBI:44120"/>
        <dbReference type="ChEBI" id="CHEBI:50058"/>
        <dbReference type="EC" id="1.8.4.11"/>
    </reaction>
</comment>
<dbReference type="InterPro" id="IPR036509">
    <property type="entry name" value="Met_Sox_Rdtase_MsrA_sf"/>
</dbReference>
<dbReference type="InterPro" id="IPR050162">
    <property type="entry name" value="MsrA_MetSO_reductase"/>
</dbReference>
<organism evidence="6 7">
    <name type="scientific">Pseudokineococcus basanitobsidens</name>
    <dbReference type="NCBI Taxonomy" id="1926649"/>
    <lineage>
        <taxon>Bacteria</taxon>
        <taxon>Bacillati</taxon>
        <taxon>Actinomycetota</taxon>
        <taxon>Actinomycetes</taxon>
        <taxon>Kineosporiales</taxon>
        <taxon>Kineosporiaceae</taxon>
        <taxon>Pseudokineococcus</taxon>
    </lineage>
</organism>
<evidence type="ECO:0000256" key="2">
    <source>
        <dbReference type="ARBA" id="ARBA00047806"/>
    </source>
</evidence>
<evidence type="ECO:0000313" key="7">
    <source>
        <dbReference type="Proteomes" id="UP001387100"/>
    </source>
</evidence>
<comment type="catalytic activity">
    <reaction evidence="3 4">
        <text>[thioredoxin]-disulfide + L-methionine + H2O = L-methionine (S)-S-oxide + [thioredoxin]-dithiol</text>
        <dbReference type="Rhea" id="RHEA:19993"/>
        <dbReference type="Rhea" id="RHEA-COMP:10698"/>
        <dbReference type="Rhea" id="RHEA-COMP:10700"/>
        <dbReference type="ChEBI" id="CHEBI:15377"/>
        <dbReference type="ChEBI" id="CHEBI:29950"/>
        <dbReference type="ChEBI" id="CHEBI:50058"/>
        <dbReference type="ChEBI" id="CHEBI:57844"/>
        <dbReference type="ChEBI" id="CHEBI:58772"/>
        <dbReference type="EC" id="1.8.4.11"/>
    </reaction>
</comment>
<dbReference type="Gene3D" id="3.30.1060.10">
    <property type="entry name" value="Peptide methionine sulphoxide reductase MsrA"/>
    <property type="match status" value="1"/>
</dbReference>
<gene>
    <name evidence="4 6" type="primary">msrA</name>
    <name evidence="6" type="ORF">WDZ17_13340</name>
</gene>
<dbReference type="Proteomes" id="UP001387100">
    <property type="component" value="Unassembled WGS sequence"/>
</dbReference>
<dbReference type="InterPro" id="IPR002569">
    <property type="entry name" value="Met_Sox_Rdtase_MsrA_dom"/>
</dbReference>
<dbReference type="EMBL" id="JBBIAA010000019">
    <property type="protein sequence ID" value="MEJ5946277.1"/>
    <property type="molecule type" value="Genomic_DNA"/>
</dbReference>
<accession>A0ABU8RMK1</accession>
<evidence type="ECO:0000313" key="6">
    <source>
        <dbReference type="EMBL" id="MEJ5946277.1"/>
    </source>
</evidence>
<protein>
    <recommendedName>
        <fullName evidence="4">Peptide methionine sulfoxide reductase MsrA</fullName>
        <shortName evidence="4">Protein-methionine-S-oxide reductase</shortName>
        <ecNumber evidence="4">1.8.4.11</ecNumber>
    </recommendedName>
    <alternativeName>
        <fullName evidence="4">Peptide-methionine (S)-S-oxide reductase</fullName>
        <shortName evidence="4">Peptide Met(O) reductase</shortName>
    </alternativeName>
</protein>
<dbReference type="RefSeq" id="WP_339575661.1">
    <property type="nucleotide sequence ID" value="NZ_JBBIAA010000019.1"/>
</dbReference>
<evidence type="ECO:0000256" key="1">
    <source>
        <dbReference type="ARBA" id="ARBA00023002"/>
    </source>
</evidence>
<sequence>MLQEDDVALFGTRMRTTMVERDDALPGREHRPYHVPTTHAVLGTPLEGPWPEGTQRLYVAMGCFWGAERLFWGMDGVVTTAVGYMGGFTPHPTYEETCTARTGHTETVMVAYDPEVTSAETLLRTFWEEHDPTQTNRQGNDVGTEYRSAVYWTTPEQEQVVRATKDAFAAELERFRLGPIATEMRSADDAGPFYYAEDYHQQYLHKVPNGYCGLAGTGVSCPAGILPAEDGATR</sequence>
<evidence type="ECO:0000259" key="5">
    <source>
        <dbReference type="Pfam" id="PF01625"/>
    </source>
</evidence>
<evidence type="ECO:0000256" key="4">
    <source>
        <dbReference type="HAMAP-Rule" id="MF_01401"/>
    </source>
</evidence>
<proteinExistence type="inferred from homology"/>
<comment type="function">
    <text evidence="4">Has an important function as a repair enzyme for proteins that have been inactivated by oxidation. Catalyzes the reversible oxidation-reduction of methionine sulfoxide in proteins to methionine.</text>
</comment>
<dbReference type="HAMAP" id="MF_01401">
    <property type="entry name" value="MsrA"/>
    <property type="match status" value="1"/>
</dbReference>
<dbReference type="Pfam" id="PF01625">
    <property type="entry name" value="PMSR"/>
    <property type="match status" value="1"/>
</dbReference>
<dbReference type="PANTHER" id="PTHR42799:SF2">
    <property type="entry name" value="MITOCHONDRIAL PEPTIDE METHIONINE SULFOXIDE REDUCTASE"/>
    <property type="match status" value="1"/>
</dbReference>
<name>A0ABU8RMK1_9ACTN</name>
<feature type="active site" evidence="4">
    <location>
        <position position="63"/>
    </location>
</feature>
<keyword evidence="7" id="KW-1185">Reference proteome</keyword>
<dbReference type="EC" id="1.8.4.11" evidence="4"/>
<dbReference type="PANTHER" id="PTHR42799">
    <property type="entry name" value="MITOCHONDRIAL PEPTIDE METHIONINE SULFOXIDE REDUCTASE"/>
    <property type="match status" value="1"/>
</dbReference>
<dbReference type="GO" id="GO:0008113">
    <property type="term" value="F:peptide-methionine (S)-S-oxide reductase activity"/>
    <property type="evidence" value="ECO:0007669"/>
    <property type="project" value="UniProtKB-EC"/>
</dbReference>
<keyword evidence="1 4" id="KW-0560">Oxidoreductase</keyword>
<reference evidence="6 7" key="1">
    <citation type="journal article" date="2017" name="Int. J. Syst. Evol. Microbiol.">
        <title>Pseudokineococcus basanitobsidens sp. nov., isolated from volcanic rock.</title>
        <authorList>
            <person name="Lee D.W."/>
            <person name="Park M.Y."/>
            <person name="Kim J.J."/>
            <person name="Kim B.S."/>
        </authorList>
    </citation>
    <scope>NUCLEOTIDE SEQUENCE [LARGE SCALE GENOMIC DNA]</scope>
    <source>
        <strain evidence="6 7">DSM 103726</strain>
    </source>
</reference>
<dbReference type="NCBIfam" id="TIGR00401">
    <property type="entry name" value="msrA"/>
    <property type="match status" value="1"/>
</dbReference>